<dbReference type="GO" id="GO:0007234">
    <property type="term" value="P:osmosensory signaling via phosphorelay pathway"/>
    <property type="evidence" value="ECO:0007669"/>
    <property type="project" value="UniProtKB-ARBA"/>
</dbReference>
<evidence type="ECO:0000256" key="11">
    <source>
        <dbReference type="ARBA" id="ARBA00023012"/>
    </source>
</evidence>
<sequence length="1191" mass="130534">MRVAIREQLAALVLFAVLCALAIVSIPTWVYVNNFVTNVEKDSLSLTASLKAAQVSSEIDLIQTTCRTISTRLLIQNALKEFYLGNDTESNWKFAASDLLSALTTGDRSGSSRTNLLQARLYSRNETGSSATGLFSITASGTDRIKLPYKAPNGSDVYLGDDGPGYPPSLYPNITYYPSGEQDPLWPAVNLSYARPFPDIRIDGSSDGLIFGPLVLSADYALMSLTLPIRSNADSKNILGYMTMVAEASSLISIMKSREGLGETGSVLIIGPDSGWNRFNRYTFPATATKPAASNFSDVTVRFVLPPIPAPGYADRHADHAIVSGNFRAAFPVKSYPVVLSVFTDRNKAVNNASAMLSIRNEEGIYVAAGYARPQTSLVNWTVVVEKERAEAYRPVDTLRKILLGCVFGTVGIIILLIVPCAHLSVQPIRRLKSATEKSVAPPGYGSMDEFDYDDEDDPDMPPSTGHSSRSKRGFFSSLKKKFRRRRRNRASPSVPDSDPRRRVFKIPGRVHDRKHWVTDELTELTTVFNDMGDELLKQYTSLDQKVAERTSELEISKKAAEAANESKTLFIANISHELKTPLNGILGMCAVCMEEDDLMRIKQSLKTLYKSGDLLLHLLEDLLSFSKNQIGQQLSLEEKEFRLGDIRSQVLTIFDKQVREGKIVFSVDFLSTDMDPGQNPERASTEIIDPKLPAIGPQGTGRLKDMCLWGDQHRILQVIINLVSNSLKFTPAGGNVSVRIRCVGEIEQRQDQSRTSSFSKGSGRAGRTRHRMGSGSNHSASSKGQGNSQHYKGGTALTINPMDPKATPHVHVRERSPTPPPSNAKSYMFEFEVEDTGPGIPDHMQQRVFEPFVQGDLGLSKKFGGTGLGLSICQQLANLMGGNIDLRSTVGTGTTFTMHIPLKYTKDRPSSTASSSMKSRAPSVTSADGENQRNTLPAKAAAVAAKTTTAEAKATVLDQQPRLVGLSQPFFAAHPQAAPKPSTEEHFKAIDRAMANKTGQKLRVLVADDNSTNIEVVSRMLKLEDIYDVTIAKDGQEAYDLVKANMDKNLNFDVIFMDIQMPNLDGLQSTRLIRKMGYSAPIVALTAFSEESNVKECMESGMDEFLAKPIRRPALKQVLKRFATIPEEPETASVKSKTPSPTAERTPMPVPTSQTIPEVKEKPEHKENENGLMNGTTPHLPANGITTNGL</sequence>
<accession>A0AAW0Q6L9</accession>
<dbReference type="EMBL" id="JAQQWP010000011">
    <property type="protein sequence ID" value="KAK8095621.1"/>
    <property type="molecule type" value="Genomic_DNA"/>
</dbReference>
<dbReference type="PROSITE" id="PS50110">
    <property type="entry name" value="RESPONSE_REGULATORY"/>
    <property type="match status" value="1"/>
</dbReference>
<dbReference type="InterPro" id="IPR005467">
    <property type="entry name" value="His_kinase_dom"/>
</dbReference>
<keyword evidence="7" id="KW-0547">Nucleotide-binding</keyword>
<feature type="transmembrane region" description="Helical" evidence="16">
    <location>
        <begin position="402"/>
        <end position="424"/>
    </location>
</feature>
<protein>
    <recommendedName>
        <fullName evidence="3">histidine kinase</fullName>
        <ecNumber evidence="3">2.7.13.3</ecNumber>
    </recommendedName>
</protein>
<dbReference type="InterPro" id="IPR003661">
    <property type="entry name" value="HisK_dim/P_dom"/>
</dbReference>
<evidence type="ECO:0000313" key="19">
    <source>
        <dbReference type="EMBL" id="KAK8095621.1"/>
    </source>
</evidence>
<dbReference type="PRINTS" id="PR00344">
    <property type="entry name" value="BCTRLSENSOR"/>
</dbReference>
<dbReference type="PANTHER" id="PTHR43719:SF34">
    <property type="entry name" value="TWO-COMPONENT SYSTEM PROTEIN B"/>
    <property type="match status" value="1"/>
</dbReference>
<comment type="catalytic activity">
    <reaction evidence="1">
        <text>ATP + protein L-histidine = ADP + protein N-phospho-L-histidine.</text>
        <dbReference type="EC" id="2.7.13.3"/>
    </reaction>
</comment>
<keyword evidence="12 16" id="KW-0472">Membrane</keyword>
<dbReference type="Gene3D" id="1.10.287.130">
    <property type="match status" value="1"/>
</dbReference>
<dbReference type="SUPFAM" id="SSF47384">
    <property type="entry name" value="Homodimeric domain of signal transducing histidine kinase"/>
    <property type="match status" value="1"/>
</dbReference>
<evidence type="ECO:0000259" key="18">
    <source>
        <dbReference type="PROSITE" id="PS50110"/>
    </source>
</evidence>
<dbReference type="Pfam" id="PF00512">
    <property type="entry name" value="HisKA"/>
    <property type="match status" value="1"/>
</dbReference>
<evidence type="ECO:0000256" key="9">
    <source>
        <dbReference type="ARBA" id="ARBA00022840"/>
    </source>
</evidence>
<dbReference type="SMART" id="SM00388">
    <property type="entry name" value="HisKA"/>
    <property type="match status" value="1"/>
</dbReference>
<reference evidence="19 20" key="1">
    <citation type="submission" date="2023-01" db="EMBL/GenBank/DDBJ databases">
        <title>Analysis of 21 Apiospora genomes using comparative genomics revels a genus with tremendous synthesis potential of carbohydrate active enzymes and secondary metabolites.</title>
        <authorList>
            <person name="Sorensen T."/>
        </authorList>
    </citation>
    <scope>NUCLEOTIDE SEQUENCE [LARGE SCALE GENOMIC DNA]</scope>
    <source>
        <strain evidence="19 20">CBS 117206</strain>
    </source>
</reference>
<evidence type="ECO:0000256" key="3">
    <source>
        <dbReference type="ARBA" id="ARBA00012438"/>
    </source>
</evidence>
<dbReference type="SUPFAM" id="SSF55874">
    <property type="entry name" value="ATPase domain of HSP90 chaperone/DNA topoisomerase II/histidine kinase"/>
    <property type="match status" value="1"/>
</dbReference>
<proteinExistence type="predicted"/>
<dbReference type="Pfam" id="PF02518">
    <property type="entry name" value="HATPase_c"/>
    <property type="match status" value="1"/>
</dbReference>
<dbReference type="InterPro" id="IPR036890">
    <property type="entry name" value="HATPase_C_sf"/>
</dbReference>
<keyword evidence="8" id="KW-0418">Kinase</keyword>
<dbReference type="PROSITE" id="PS50109">
    <property type="entry name" value="HIS_KIN"/>
    <property type="match status" value="1"/>
</dbReference>
<feature type="compositionally biased region" description="Polar residues" evidence="15">
    <location>
        <begin position="925"/>
        <end position="936"/>
    </location>
</feature>
<keyword evidence="11" id="KW-0902">Two-component regulatory system</keyword>
<dbReference type="SMART" id="SM00387">
    <property type="entry name" value="HATPase_c"/>
    <property type="match status" value="1"/>
</dbReference>
<feature type="domain" description="Histidine kinase" evidence="17">
    <location>
        <begin position="574"/>
        <end position="905"/>
    </location>
</feature>
<dbReference type="PANTHER" id="PTHR43719">
    <property type="entry name" value="TWO-COMPONENT HISTIDINE KINASE"/>
    <property type="match status" value="1"/>
</dbReference>
<keyword evidence="13" id="KW-0325">Glycoprotein</keyword>
<dbReference type="EC" id="2.7.13.3" evidence="3"/>
<evidence type="ECO:0000256" key="5">
    <source>
        <dbReference type="ARBA" id="ARBA00022679"/>
    </source>
</evidence>
<feature type="transmembrane region" description="Helical" evidence="16">
    <location>
        <begin position="12"/>
        <end position="32"/>
    </location>
</feature>
<comment type="caution">
    <text evidence="19">The sequence shown here is derived from an EMBL/GenBank/DDBJ whole genome shotgun (WGS) entry which is preliminary data.</text>
</comment>
<feature type="region of interest" description="Disordered" evidence="15">
    <location>
        <begin position="433"/>
        <end position="503"/>
    </location>
</feature>
<evidence type="ECO:0000256" key="10">
    <source>
        <dbReference type="ARBA" id="ARBA00022989"/>
    </source>
</evidence>
<dbReference type="FunFam" id="1.10.287.130:FF:000004">
    <property type="entry name" value="Ethylene receptor 1"/>
    <property type="match status" value="1"/>
</dbReference>
<keyword evidence="5" id="KW-0808">Transferase</keyword>
<dbReference type="FunFam" id="3.40.50.2300:FF:000289">
    <property type="entry name" value="Osmosensing histidine protein kinase SLN1"/>
    <property type="match status" value="1"/>
</dbReference>
<dbReference type="AlphaFoldDB" id="A0AAW0Q6L9"/>
<keyword evidence="10 16" id="KW-1133">Transmembrane helix</keyword>
<dbReference type="Gene3D" id="3.40.50.2300">
    <property type="match status" value="1"/>
</dbReference>
<feature type="region of interest" description="Disordered" evidence="15">
    <location>
        <begin position="906"/>
        <end position="936"/>
    </location>
</feature>
<gene>
    <name evidence="19" type="ORF">PG999_013643</name>
</gene>
<dbReference type="InterPro" id="IPR036097">
    <property type="entry name" value="HisK_dim/P_sf"/>
</dbReference>
<evidence type="ECO:0000256" key="13">
    <source>
        <dbReference type="ARBA" id="ARBA00023180"/>
    </source>
</evidence>
<dbReference type="GO" id="GO:0005886">
    <property type="term" value="C:plasma membrane"/>
    <property type="evidence" value="ECO:0007669"/>
    <property type="project" value="UniProtKB-ARBA"/>
</dbReference>
<dbReference type="GO" id="GO:0005524">
    <property type="term" value="F:ATP binding"/>
    <property type="evidence" value="ECO:0007669"/>
    <property type="project" value="UniProtKB-KW"/>
</dbReference>
<evidence type="ECO:0000256" key="2">
    <source>
        <dbReference type="ARBA" id="ARBA00004370"/>
    </source>
</evidence>
<dbReference type="GO" id="GO:0000155">
    <property type="term" value="F:phosphorelay sensor kinase activity"/>
    <property type="evidence" value="ECO:0007669"/>
    <property type="project" value="InterPro"/>
</dbReference>
<dbReference type="Pfam" id="PF00072">
    <property type="entry name" value="Response_reg"/>
    <property type="match status" value="1"/>
</dbReference>
<dbReference type="SUPFAM" id="SSF52172">
    <property type="entry name" value="CheY-like"/>
    <property type="match status" value="1"/>
</dbReference>
<keyword evidence="20" id="KW-1185">Reference proteome</keyword>
<dbReference type="Proteomes" id="UP001392437">
    <property type="component" value="Unassembled WGS sequence"/>
</dbReference>
<organism evidence="19 20">
    <name type="scientific">Apiospora kogelbergensis</name>
    <dbReference type="NCBI Taxonomy" id="1337665"/>
    <lineage>
        <taxon>Eukaryota</taxon>
        <taxon>Fungi</taxon>
        <taxon>Dikarya</taxon>
        <taxon>Ascomycota</taxon>
        <taxon>Pezizomycotina</taxon>
        <taxon>Sordariomycetes</taxon>
        <taxon>Xylariomycetidae</taxon>
        <taxon>Amphisphaeriales</taxon>
        <taxon>Apiosporaceae</taxon>
        <taxon>Apiospora</taxon>
    </lineage>
</organism>
<comment type="subcellular location">
    <subcellularLocation>
        <location evidence="2">Membrane</location>
    </subcellularLocation>
</comment>
<feature type="compositionally biased region" description="Basic and acidic residues" evidence="15">
    <location>
        <begin position="1159"/>
        <end position="1170"/>
    </location>
</feature>
<dbReference type="CDD" id="cd17546">
    <property type="entry name" value="REC_hyHK_CKI1_RcsC-like"/>
    <property type="match status" value="1"/>
</dbReference>
<dbReference type="InterPro" id="IPR050956">
    <property type="entry name" value="2C_system_His_kinase"/>
</dbReference>
<keyword evidence="6 16" id="KW-0812">Transmembrane</keyword>
<feature type="domain" description="Response regulatory" evidence="18">
    <location>
        <begin position="1004"/>
        <end position="1124"/>
    </location>
</feature>
<dbReference type="SMART" id="SM00448">
    <property type="entry name" value="REC"/>
    <property type="match status" value="1"/>
</dbReference>
<feature type="compositionally biased region" description="Low complexity" evidence="15">
    <location>
        <begin position="911"/>
        <end position="924"/>
    </location>
</feature>
<evidence type="ECO:0000256" key="12">
    <source>
        <dbReference type="ARBA" id="ARBA00023136"/>
    </source>
</evidence>
<dbReference type="InterPro" id="IPR004358">
    <property type="entry name" value="Sig_transdc_His_kin-like_C"/>
</dbReference>
<dbReference type="CDD" id="cd00082">
    <property type="entry name" value="HisKA"/>
    <property type="match status" value="1"/>
</dbReference>
<evidence type="ECO:0000256" key="15">
    <source>
        <dbReference type="SAM" id="MobiDB-lite"/>
    </source>
</evidence>
<evidence type="ECO:0000256" key="7">
    <source>
        <dbReference type="ARBA" id="ARBA00022741"/>
    </source>
</evidence>
<feature type="compositionally biased region" description="Polar residues" evidence="15">
    <location>
        <begin position="775"/>
        <end position="791"/>
    </location>
</feature>
<dbReference type="Gene3D" id="3.30.565.10">
    <property type="entry name" value="Histidine kinase-like ATPase, C-terminal domain"/>
    <property type="match status" value="1"/>
</dbReference>
<feature type="compositionally biased region" description="Acidic residues" evidence="15">
    <location>
        <begin position="449"/>
        <end position="460"/>
    </location>
</feature>
<feature type="modified residue" description="4-aspartylphosphate" evidence="14">
    <location>
        <position position="1059"/>
    </location>
</feature>
<feature type="region of interest" description="Disordered" evidence="15">
    <location>
        <begin position="1129"/>
        <end position="1191"/>
    </location>
</feature>
<evidence type="ECO:0000256" key="8">
    <source>
        <dbReference type="ARBA" id="ARBA00022777"/>
    </source>
</evidence>
<dbReference type="InterPro" id="IPR001789">
    <property type="entry name" value="Sig_transdc_resp-reg_receiver"/>
</dbReference>
<name>A0AAW0Q6L9_9PEZI</name>
<evidence type="ECO:0000313" key="20">
    <source>
        <dbReference type="Proteomes" id="UP001392437"/>
    </source>
</evidence>
<keyword evidence="9" id="KW-0067">ATP-binding</keyword>
<feature type="compositionally biased region" description="Basic residues" evidence="15">
    <location>
        <begin position="469"/>
        <end position="490"/>
    </location>
</feature>
<keyword evidence="4 14" id="KW-0597">Phosphoprotein</keyword>
<evidence type="ECO:0000256" key="14">
    <source>
        <dbReference type="PROSITE-ProRule" id="PRU00169"/>
    </source>
</evidence>
<feature type="compositionally biased region" description="Polar residues" evidence="15">
    <location>
        <begin position="1134"/>
        <end position="1144"/>
    </location>
</feature>
<feature type="region of interest" description="Disordered" evidence="15">
    <location>
        <begin position="748"/>
        <end position="825"/>
    </location>
</feature>
<dbReference type="CDD" id="cd16922">
    <property type="entry name" value="HATPase_EvgS-ArcB-TorS-like"/>
    <property type="match status" value="1"/>
</dbReference>
<evidence type="ECO:0000256" key="4">
    <source>
        <dbReference type="ARBA" id="ARBA00022553"/>
    </source>
</evidence>
<evidence type="ECO:0000256" key="1">
    <source>
        <dbReference type="ARBA" id="ARBA00000085"/>
    </source>
</evidence>
<evidence type="ECO:0000256" key="16">
    <source>
        <dbReference type="SAM" id="Phobius"/>
    </source>
</evidence>
<dbReference type="InterPro" id="IPR003594">
    <property type="entry name" value="HATPase_dom"/>
</dbReference>
<evidence type="ECO:0000259" key="17">
    <source>
        <dbReference type="PROSITE" id="PS50109"/>
    </source>
</evidence>
<dbReference type="InterPro" id="IPR011006">
    <property type="entry name" value="CheY-like_superfamily"/>
</dbReference>
<evidence type="ECO:0000256" key="6">
    <source>
        <dbReference type="ARBA" id="ARBA00022692"/>
    </source>
</evidence>